<sequence length="291" mass="31778">MIRLARPQDTDAIWAFLNPRRATSMFLSGNLLDHGINTAGHPKANTVWLSWDRDQIQAVFALTEYGYFVFEIASFDLQQGAELRRALGGRTLRGINGCHAPFVKIRKALGLAAEPAVFDDCKPHYLLDLKQLQMPSGDSVLRPMRVADLAVLQPWFATYSAQVLGLRETPENRALSDERLALLIDNGRGRVLWLGGQPVAMTAFNAVAGSCVQVGSVYTPSHLRGQGHARRAVALHLDEARQQGVQEAILFAATPAAAHAYEAIGFRRIGDYGIVDFASPIVLPAKPEVAA</sequence>
<dbReference type="Pfam" id="PF00583">
    <property type="entry name" value="Acetyltransf_1"/>
    <property type="match status" value="1"/>
</dbReference>
<keyword evidence="2" id="KW-0808">Transferase</keyword>
<name>A0ABZ2XUW2_9RHOB</name>
<dbReference type="InterPro" id="IPR000182">
    <property type="entry name" value="GNAT_dom"/>
</dbReference>
<feature type="domain" description="N-acetyltransferase" evidence="1">
    <location>
        <begin position="139"/>
        <end position="286"/>
    </location>
</feature>
<keyword evidence="3" id="KW-1185">Reference proteome</keyword>
<evidence type="ECO:0000259" key="1">
    <source>
        <dbReference type="PROSITE" id="PS51186"/>
    </source>
</evidence>
<proteinExistence type="predicted"/>
<dbReference type="SUPFAM" id="SSF55729">
    <property type="entry name" value="Acyl-CoA N-acyltransferases (Nat)"/>
    <property type="match status" value="1"/>
</dbReference>
<gene>
    <name evidence="2" type="ORF">QEZ52_04860</name>
</gene>
<dbReference type="GO" id="GO:0016746">
    <property type="term" value="F:acyltransferase activity"/>
    <property type="evidence" value="ECO:0007669"/>
    <property type="project" value="UniProtKB-KW"/>
</dbReference>
<reference evidence="2 3" key="1">
    <citation type="submission" date="2023-04" db="EMBL/GenBank/DDBJ databases">
        <title>Complete genome sequence of Alisedimentitalea scapharcae.</title>
        <authorList>
            <person name="Rong J.-C."/>
            <person name="Yi M.-L."/>
            <person name="Zhao Q."/>
        </authorList>
    </citation>
    <scope>NUCLEOTIDE SEQUENCE [LARGE SCALE GENOMIC DNA]</scope>
    <source>
        <strain evidence="2 3">KCTC 42119</strain>
    </source>
</reference>
<dbReference type="PROSITE" id="PS51186">
    <property type="entry name" value="GNAT"/>
    <property type="match status" value="1"/>
</dbReference>
<dbReference type="InterPro" id="IPR016181">
    <property type="entry name" value="Acyl_CoA_acyltransferase"/>
</dbReference>
<dbReference type="EMBL" id="CP123584">
    <property type="protein sequence ID" value="WZK89881.1"/>
    <property type="molecule type" value="Genomic_DNA"/>
</dbReference>
<accession>A0ABZ2XUW2</accession>
<dbReference type="Proteomes" id="UP001623232">
    <property type="component" value="Chromosome"/>
</dbReference>
<evidence type="ECO:0000313" key="3">
    <source>
        <dbReference type="Proteomes" id="UP001623232"/>
    </source>
</evidence>
<evidence type="ECO:0000313" key="2">
    <source>
        <dbReference type="EMBL" id="WZK89881.1"/>
    </source>
</evidence>
<dbReference type="RefSeq" id="WP_406648352.1">
    <property type="nucleotide sequence ID" value="NZ_CP123584.1"/>
</dbReference>
<dbReference type="CDD" id="cd04301">
    <property type="entry name" value="NAT_SF"/>
    <property type="match status" value="1"/>
</dbReference>
<protein>
    <submittedName>
        <fullName evidence="2">GNAT family N-acetyltransferase</fullName>
        <ecNumber evidence="2">2.3.1.-</ecNumber>
    </submittedName>
</protein>
<keyword evidence="2" id="KW-0012">Acyltransferase</keyword>
<dbReference type="Gene3D" id="3.40.630.30">
    <property type="match status" value="1"/>
</dbReference>
<organism evidence="2 3">
    <name type="scientific">Aliisedimentitalea scapharcae</name>
    <dbReference type="NCBI Taxonomy" id="1524259"/>
    <lineage>
        <taxon>Bacteria</taxon>
        <taxon>Pseudomonadati</taxon>
        <taxon>Pseudomonadota</taxon>
        <taxon>Alphaproteobacteria</taxon>
        <taxon>Rhodobacterales</taxon>
        <taxon>Roseobacteraceae</taxon>
        <taxon>Aliisedimentitalea</taxon>
    </lineage>
</organism>
<dbReference type="EC" id="2.3.1.-" evidence="2"/>